<dbReference type="Gene3D" id="1.10.510.10">
    <property type="entry name" value="Transferase(Phosphotransferase) domain 1"/>
    <property type="match status" value="1"/>
</dbReference>
<sequence>MRHKNHKLVLVVGLSSLSFLSILLFIIFCCGKRKKSGNSSRDLELNTERDTFANSKDFTKFEGCAGLSLHEILDAPGEVIGKSSYGTLYRASLVNLDSLALLRFLRPSCTLGTKGVLPIVKMFGCIKHPNLVPLNAFYAGPRGEKLMVHPFYESGNLSQFIKVGNGKACKWPVIHKISIGITLGIQRLHSSLGKPLAHGNLKSNNVLLDRHYSPYVSDFGLHLLLSPIAAQQMLEASASQGYAAPELLKMRDVCMETDIYALGIIFLELLTGKLAADENSGRARDFELRSVILKRRITDLYSWDMLVGLSGDERAVVEDKILKYFQLAIACCSPSRIVRPDIGRVLEKLQELGS</sequence>
<proteinExistence type="predicted"/>
<dbReference type="PROSITE" id="PS50011">
    <property type="entry name" value="PROTEIN_KINASE_DOM"/>
    <property type="match status" value="1"/>
</dbReference>
<reference evidence="3" key="1">
    <citation type="journal article" date="2019" name="Curr. Biol.">
        <title>Genome Sequence of Striga asiatica Provides Insight into the Evolution of Plant Parasitism.</title>
        <authorList>
            <person name="Yoshida S."/>
            <person name="Kim S."/>
            <person name="Wafula E.K."/>
            <person name="Tanskanen J."/>
            <person name="Kim Y.M."/>
            <person name="Honaas L."/>
            <person name="Yang Z."/>
            <person name="Spallek T."/>
            <person name="Conn C.E."/>
            <person name="Ichihashi Y."/>
            <person name="Cheong K."/>
            <person name="Cui S."/>
            <person name="Der J.P."/>
            <person name="Gundlach H."/>
            <person name="Jiao Y."/>
            <person name="Hori C."/>
            <person name="Ishida J.K."/>
            <person name="Kasahara H."/>
            <person name="Kiba T."/>
            <person name="Kim M.S."/>
            <person name="Koo N."/>
            <person name="Laohavisit A."/>
            <person name="Lee Y.H."/>
            <person name="Lumba S."/>
            <person name="McCourt P."/>
            <person name="Mortimer J.C."/>
            <person name="Mutuku J.M."/>
            <person name="Nomura T."/>
            <person name="Sasaki-Sekimoto Y."/>
            <person name="Seto Y."/>
            <person name="Wang Y."/>
            <person name="Wakatake T."/>
            <person name="Sakakibara H."/>
            <person name="Demura T."/>
            <person name="Yamaguchi S."/>
            <person name="Yoneyama K."/>
            <person name="Manabe R.I."/>
            <person name="Nelson D.C."/>
            <person name="Schulman A.H."/>
            <person name="Timko M.P."/>
            <person name="dePamphilis C.W."/>
            <person name="Choi D."/>
            <person name="Shirasu K."/>
        </authorList>
    </citation>
    <scope>NUCLEOTIDE SEQUENCE [LARGE SCALE GENOMIC DNA]</scope>
    <source>
        <strain evidence="3">cv. UVA1</strain>
    </source>
</reference>
<name>A0A5A7QXW0_STRAF</name>
<dbReference type="GO" id="GO:0005524">
    <property type="term" value="F:ATP binding"/>
    <property type="evidence" value="ECO:0007669"/>
    <property type="project" value="InterPro"/>
</dbReference>
<gene>
    <name evidence="2" type="ORF">STAS_27200</name>
</gene>
<dbReference type="EMBL" id="BKCP01008959">
    <property type="protein sequence ID" value="GER49929.1"/>
    <property type="molecule type" value="Genomic_DNA"/>
</dbReference>
<dbReference type="InterPro" id="IPR052451">
    <property type="entry name" value="Ser/Thr_kinase-like"/>
</dbReference>
<dbReference type="Pfam" id="PF00069">
    <property type="entry name" value="Pkinase"/>
    <property type="match status" value="1"/>
</dbReference>
<dbReference type="PANTHER" id="PTHR48008">
    <property type="entry name" value="LEUCINE-RICH REPEAT RECEPTOR-LIKE PROTEIN KINASE IMK3-RELATED"/>
    <property type="match status" value="1"/>
</dbReference>
<keyword evidence="2" id="KW-0418">Kinase</keyword>
<keyword evidence="2" id="KW-0808">Transferase</keyword>
<evidence type="ECO:0000313" key="3">
    <source>
        <dbReference type="Proteomes" id="UP000325081"/>
    </source>
</evidence>
<dbReference type="AlphaFoldDB" id="A0A5A7QXW0"/>
<dbReference type="Proteomes" id="UP000325081">
    <property type="component" value="Unassembled WGS sequence"/>
</dbReference>
<dbReference type="InterPro" id="IPR000719">
    <property type="entry name" value="Prot_kinase_dom"/>
</dbReference>
<feature type="domain" description="Protein kinase" evidence="1">
    <location>
        <begin position="74"/>
        <end position="354"/>
    </location>
</feature>
<dbReference type="InterPro" id="IPR011009">
    <property type="entry name" value="Kinase-like_dom_sf"/>
</dbReference>
<organism evidence="2 3">
    <name type="scientific">Striga asiatica</name>
    <name type="common">Asiatic witchweed</name>
    <name type="synonym">Buchnera asiatica</name>
    <dbReference type="NCBI Taxonomy" id="4170"/>
    <lineage>
        <taxon>Eukaryota</taxon>
        <taxon>Viridiplantae</taxon>
        <taxon>Streptophyta</taxon>
        <taxon>Embryophyta</taxon>
        <taxon>Tracheophyta</taxon>
        <taxon>Spermatophyta</taxon>
        <taxon>Magnoliopsida</taxon>
        <taxon>eudicotyledons</taxon>
        <taxon>Gunneridae</taxon>
        <taxon>Pentapetalae</taxon>
        <taxon>asterids</taxon>
        <taxon>lamiids</taxon>
        <taxon>Lamiales</taxon>
        <taxon>Orobanchaceae</taxon>
        <taxon>Buchnereae</taxon>
        <taxon>Striga</taxon>
    </lineage>
</organism>
<protein>
    <submittedName>
        <fullName evidence="2">Protein kinase family protein</fullName>
    </submittedName>
</protein>
<accession>A0A5A7QXW0</accession>
<dbReference type="Gene3D" id="3.30.200.20">
    <property type="entry name" value="Phosphorylase Kinase, domain 1"/>
    <property type="match status" value="1"/>
</dbReference>
<dbReference type="GO" id="GO:0004672">
    <property type="term" value="F:protein kinase activity"/>
    <property type="evidence" value="ECO:0007669"/>
    <property type="project" value="InterPro"/>
</dbReference>
<evidence type="ECO:0000313" key="2">
    <source>
        <dbReference type="EMBL" id="GER49929.1"/>
    </source>
</evidence>
<dbReference type="PANTHER" id="PTHR48008:SF13">
    <property type="entry name" value="PROTEIN KINASE SUPERFAMILY PROTEIN"/>
    <property type="match status" value="1"/>
</dbReference>
<keyword evidence="3" id="KW-1185">Reference proteome</keyword>
<dbReference type="OrthoDB" id="4062651at2759"/>
<evidence type="ECO:0000259" key="1">
    <source>
        <dbReference type="PROSITE" id="PS50011"/>
    </source>
</evidence>
<comment type="caution">
    <text evidence="2">The sequence shown here is derived from an EMBL/GenBank/DDBJ whole genome shotgun (WGS) entry which is preliminary data.</text>
</comment>
<dbReference type="SUPFAM" id="SSF56112">
    <property type="entry name" value="Protein kinase-like (PK-like)"/>
    <property type="match status" value="1"/>
</dbReference>